<keyword evidence="3" id="KW-1185">Reference proteome</keyword>
<accession>A0ABU6SWD6</accession>
<evidence type="ECO:0008006" key="4">
    <source>
        <dbReference type="Google" id="ProtNLM"/>
    </source>
</evidence>
<proteinExistence type="predicted"/>
<evidence type="ECO:0000256" key="1">
    <source>
        <dbReference type="SAM" id="MobiDB-lite"/>
    </source>
</evidence>
<protein>
    <recommendedName>
        <fullName evidence="4">CCHC-type domain-containing protein</fullName>
    </recommendedName>
</protein>
<dbReference type="Proteomes" id="UP001341840">
    <property type="component" value="Unassembled WGS sequence"/>
</dbReference>
<organism evidence="2 3">
    <name type="scientific">Stylosanthes scabra</name>
    <dbReference type="NCBI Taxonomy" id="79078"/>
    <lineage>
        <taxon>Eukaryota</taxon>
        <taxon>Viridiplantae</taxon>
        <taxon>Streptophyta</taxon>
        <taxon>Embryophyta</taxon>
        <taxon>Tracheophyta</taxon>
        <taxon>Spermatophyta</taxon>
        <taxon>Magnoliopsida</taxon>
        <taxon>eudicotyledons</taxon>
        <taxon>Gunneridae</taxon>
        <taxon>Pentapetalae</taxon>
        <taxon>rosids</taxon>
        <taxon>fabids</taxon>
        <taxon>Fabales</taxon>
        <taxon>Fabaceae</taxon>
        <taxon>Papilionoideae</taxon>
        <taxon>50 kb inversion clade</taxon>
        <taxon>dalbergioids sensu lato</taxon>
        <taxon>Dalbergieae</taxon>
        <taxon>Pterocarpus clade</taxon>
        <taxon>Stylosanthes</taxon>
    </lineage>
</organism>
<evidence type="ECO:0000313" key="3">
    <source>
        <dbReference type="Proteomes" id="UP001341840"/>
    </source>
</evidence>
<name>A0ABU6SWD6_9FABA</name>
<gene>
    <name evidence="2" type="ORF">PIB30_089391</name>
</gene>
<sequence length="212" mass="23522">MVANNQYLYSTPSERGTVKKGVMEAEAIDTLVAQNRALINLLNSKIGNAQLAAMNTQIGSCDLCGNQGHTSDTCALIFDQTSTTDQGGQGNQFQQENQFNQGHRQYNNNFQQSNPSLVEPNTSKQPSELELALQKLTLSTTAFIDSTTNFMHETRANFKNQKASIRNLEVQVGQIAKQLSERPPNTFPSNTVPNPREECKAIRVIEFEEIPE</sequence>
<dbReference type="EMBL" id="JASCZI010062085">
    <property type="protein sequence ID" value="MED6140038.1"/>
    <property type="molecule type" value="Genomic_DNA"/>
</dbReference>
<feature type="region of interest" description="Disordered" evidence="1">
    <location>
        <begin position="105"/>
        <end position="126"/>
    </location>
</feature>
<reference evidence="2 3" key="1">
    <citation type="journal article" date="2023" name="Plants (Basel)">
        <title>Bridging the Gap: Combining Genomics and Transcriptomics Approaches to Understand Stylosanthes scabra, an Orphan Legume from the Brazilian Caatinga.</title>
        <authorList>
            <person name="Ferreira-Neto J.R.C."/>
            <person name="da Silva M.D."/>
            <person name="Binneck E."/>
            <person name="de Melo N.F."/>
            <person name="da Silva R.H."/>
            <person name="de Melo A.L.T.M."/>
            <person name="Pandolfi V."/>
            <person name="Bustamante F.O."/>
            <person name="Brasileiro-Vidal A.C."/>
            <person name="Benko-Iseppon A.M."/>
        </authorList>
    </citation>
    <scope>NUCLEOTIDE SEQUENCE [LARGE SCALE GENOMIC DNA]</scope>
    <source>
        <tissue evidence="2">Leaves</tissue>
    </source>
</reference>
<feature type="non-terminal residue" evidence="2">
    <location>
        <position position="212"/>
    </location>
</feature>
<evidence type="ECO:0000313" key="2">
    <source>
        <dbReference type="EMBL" id="MED6140038.1"/>
    </source>
</evidence>
<comment type="caution">
    <text evidence="2">The sequence shown here is derived from an EMBL/GenBank/DDBJ whole genome shotgun (WGS) entry which is preliminary data.</text>
</comment>